<dbReference type="HOGENOM" id="CLU_015166_14_1_1"/>
<evidence type="ECO:0000256" key="6">
    <source>
        <dbReference type="ARBA" id="ARBA00022792"/>
    </source>
</evidence>
<dbReference type="PRINTS" id="PR00926">
    <property type="entry name" value="MITOCARRIER"/>
</dbReference>
<organism evidence="13 14">
    <name type="scientific">Pseudallescheria apiosperma</name>
    <name type="common">Scedosporium apiospermum</name>
    <dbReference type="NCBI Taxonomy" id="563466"/>
    <lineage>
        <taxon>Eukaryota</taxon>
        <taxon>Fungi</taxon>
        <taxon>Dikarya</taxon>
        <taxon>Ascomycota</taxon>
        <taxon>Pezizomycotina</taxon>
        <taxon>Sordariomycetes</taxon>
        <taxon>Hypocreomycetidae</taxon>
        <taxon>Microascales</taxon>
        <taxon>Microascaceae</taxon>
        <taxon>Scedosporium</taxon>
    </lineage>
</organism>
<feature type="repeat" description="Solcar" evidence="10">
    <location>
        <begin position="120"/>
        <end position="211"/>
    </location>
</feature>
<dbReference type="EMBL" id="JOWA01000044">
    <property type="protein sequence ID" value="KEZ46225.1"/>
    <property type="molecule type" value="Genomic_DNA"/>
</dbReference>
<dbReference type="PANTHER" id="PTHR45618">
    <property type="entry name" value="MITOCHONDRIAL DICARBOXYLATE CARRIER-RELATED"/>
    <property type="match status" value="1"/>
</dbReference>
<dbReference type="KEGG" id="sapo:SAPIO_CDS1111"/>
<dbReference type="GO" id="GO:0055085">
    <property type="term" value="P:transmembrane transport"/>
    <property type="evidence" value="ECO:0007669"/>
    <property type="project" value="InterPro"/>
</dbReference>
<dbReference type="Gene3D" id="1.50.40.10">
    <property type="entry name" value="Mitochondrial carrier domain"/>
    <property type="match status" value="1"/>
</dbReference>
<dbReference type="GeneID" id="27720183"/>
<evidence type="ECO:0000256" key="3">
    <source>
        <dbReference type="ARBA" id="ARBA00022448"/>
    </source>
</evidence>
<accession>A0A084GFW3</accession>
<reference evidence="13 14" key="1">
    <citation type="journal article" date="2014" name="Genome Announc.">
        <title>Draft genome sequence of the pathogenic fungus Scedosporium apiospermum.</title>
        <authorList>
            <person name="Vandeputte P."/>
            <person name="Ghamrawi S."/>
            <person name="Rechenmann M."/>
            <person name="Iltis A."/>
            <person name="Giraud S."/>
            <person name="Fleury M."/>
            <person name="Thornton C."/>
            <person name="Delhaes L."/>
            <person name="Meyer W."/>
            <person name="Papon N."/>
            <person name="Bouchara J.P."/>
        </authorList>
    </citation>
    <scope>NUCLEOTIDE SEQUENCE [LARGE SCALE GENOMIC DNA]</scope>
    <source>
        <strain evidence="13 14">IHEM 14462</strain>
    </source>
</reference>
<evidence type="ECO:0000313" key="13">
    <source>
        <dbReference type="EMBL" id="KEZ46225.1"/>
    </source>
</evidence>
<feature type="region of interest" description="Disordered" evidence="12">
    <location>
        <begin position="1"/>
        <end position="21"/>
    </location>
</feature>
<evidence type="ECO:0000256" key="2">
    <source>
        <dbReference type="ARBA" id="ARBA00006375"/>
    </source>
</evidence>
<evidence type="ECO:0000256" key="9">
    <source>
        <dbReference type="ARBA" id="ARBA00023136"/>
    </source>
</evidence>
<evidence type="ECO:0000256" key="4">
    <source>
        <dbReference type="ARBA" id="ARBA00022692"/>
    </source>
</evidence>
<dbReference type="SUPFAM" id="SSF103506">
    <property type="entry name" value="Mitochondrial carrier"/>
    <property type="match status" value="1"/>
</dbReference>
<dbReference type="OMA" id="TTRFGAY"/>
<keyword evidence="9 10" id="KW-0472">Membrane</keyword>
<evidence type="ECO:0000256" key="8">
    <source>
        <dbReference type="ARBA" id="ARBA00023128"/>
    </source>
</evidence>
<feature type="compositionally biased region" description="Basic and acidic residues" evidence="12">
    <location>
        <begin position="8"/>
        <end position="17"/>
    </location>
</feature>
<comment type="similarity">
    <text evidence="2 11">Belongs to the mitochondrial carrier (TC 2.A.29) family.</text>
</comment>
<comment type="subcellular location">
    <subcellularLocation>
        <location evidence="1">Mitochondrion inner membrane</location>
        <topology evidence="1">Multi-pass membrane protein</topology>
    </subcellularLocation>
</comment>
<feature type="repeat" description="Solcar" evidence="10">
    <location>
        <begin position="27"/>
        <end position="112"/>
    </location>
</feature>
<sequence length="313" mass="34412">MESAKVAKTMESKKREAAPAAAQQKGKPIHYPFWFGGSACCMATVVTHPLDLVKVRLQMRSGDMPKTMTRTFAHIVKNDGLLAIYSGLSASLLRQMTYSTVRFAIYEELKNRASTDNKQPGLPTLVAIATVSGLIGGFSGNGADVVNVRMQHDAALPHAERRNYKHGLDGMFKMARHEGIGSWFRGIWPNSVRAAFMTSSQLASYDVVKSVLLSHTSMGDTLATHFTASFMAAVVAATVTNPVDVVKTRVMSGSAADHGVVSVLKNLIKTEGFRWMFRGWTPSFLRLGPQTIGIFIFLEMHRKVYRKIKGLED</sequence>
<dbReference type="GO" id="GO:0005743">
    <property type="term" value="C:mitochondrial inner membrane"/>
    <property type="evidence" value="ECO:0007669"/>
    <property type="project" value="UniProtKB-SubCell"/>
</dbReference>
<dbReference type="RefSeq" id="XP_016646024.1">
    <property type="nucleotide sequence ID" value="XM_016784469.1"/>
</dbReference>
<dbReference type="Proteomes" id="UP000028545">
    <property type="component" value="Unassembled WGS sequence"/>
</dbReference>
<evidence type="ECO:0000256" key="5">
    <source>
        <dbReference type="ARBA" id="ARBA00022737"/>
    </source>
</evidence>
<dbReference type="AlphaFoldDB" id="A0A084GFW3"/>
<evidence type="ECO:0000256" key="12">
    <source>
        <dbReference type="SAM" id="MobiDB-lite"/>
    </source>
</evidence>
<dbReference type="InterPro" id="IPR023395">
    <property type="entry name" value="MCP_dom_sf"/>
</dbReference>
<feature type="repeat" description="Solcar" evidence="10">
    <location>
        <begin position="220"/>
        <end position="304"/>
    </location>
</feature>
<dbReference type="FunFam" id="1.50.40.10:FF:000107">
    <property type="entry name" value="Mitochondrial dicarboxylate carrier"/>
    <property type="match status" value="1"/>
</dbReference>
<dbReference type="PROSITE" id="PS50920">
    <property type="entry name" value="SOLCAR"/>
    <property type="match status" value="3"/>
</dbReference>
<evidence type="ECO:0000256" key="10">
    <source>
        <dbReference type="PROSITE-ProRule" id="PRU00282"/>
    </source>
</evidence>
<keyword evidence="6" id="KW-0999">Mitochondrion inner membrane</keyword>
<gene>
    <name evidence="13" type="ORF">SAPIO_CDS1111</name>
</gene>
<name>A0A084GFW3_PSEDA</name>
<dbReference type="OrthoDB" id="448427at2759"/>
<evidence type="ECO:0000256" key="11">
    <source>
        <dbReference type="RuleBase" id="RU000488"/>
    </source>
</evidence>
<protein>
    <recommendedName>
        <fullName evidence="15">Mitochondrial dicarboxylate transporter</fullName>
    </recommendedName>
</protein>
<dbReference type="VEuPathDB" id="FungiDB:SAPIO_CDS1111"/>
<proteinExistence type="inferred from homology"/>
<keyword evidence="7" id="KW-1133">Transmembrane helix</keyword>
<dbReference type="InterPro" id="IPR018108">
    <property type="entry name" value="MCP_transmembrane"/>
</dbReference>
<comment type="caution">
    <text evidence="13">The sequence shown here is derived from an EMBL/GenBank/DDBJ whole genome shotgun (WGS) entry which is preliminary data.</text>
</comment>
<evidence type="ECO:0000313" key="14">
    <source>
        <dbReference type="Proteomes" id="UP000028545"/>
    </source>
</evidence>
<evidence type="ECO:0000256" key="7">
    <source>
        <dbReference type="ARBA" id="ARBA00022989"/>
    </source>
</evidence>
<keyword evidence="3 11" id="KW-0813">Transport</keyword>
<keyword evidence="8" id="KW-0496">Mitochondrion</keyword>
<keyword evidence="5" id="KW-0677">Repeat</keyword>
<keyword evidence="14" id="KW-1185">Reference proteome</keyword>
<dbReference type="InterPro" id="IPR050391">
    <property type="entry name" value="Mito_Metabolite_Transporter"/>
</dbReference>
<evidence type="ECO:0008006" key="15">
    <source>
        <dbReference type="Google" id="ProtNLM"/>
    </source>
</evidence>
<dbReference type="Pfam" id="PF00153">
    <property type="entry name" value="Mito_carr"/>
    <property type="match status" value="3"/>
</dbReference>
<dbReference type="InterPro" id="IPR002067">
    <property type="entry name" value="MCP"/>
</dbReference>
<evidence type="ECO:0000256" key="1">
    <source>
        <dbReference type="ARBA" id="ARBA00004448"/>
    </source>
</evidence>
<keyword evidence="4 10" id="KW-0812">Transmembrane</keyword>